<reference evidence="2 3" key="1">
    <citation type="submission" date="2022-07" db="EMBL/GenBank/DDBJ databases">
        <authorList>
            <person name="Phongsopitanun W."/>
            <person name="Tanasupawat S."/>
        </authorList>
    </citation>
    <scope>NUCLEOTIDE SEQUENCE [LARGE SCALE GENOMIC DNA]</scope>
    <source>
        <strain evidence="2 3">RCU-064</strain>
    </source>
</reference>
<accession>A0ABT1V6H6</accession>
<protein>
    <recommendedName>
        <fullName evidence="4">HEAT repeat domain-containing protein</fullName>
    </recommendedName>
</protein>
<proteinExistence type="predicted"/>
<feature type="compositionally biased region" description="Basic and acidic residues" evidence="1">
    <location>
        <begin position="1"/>
        <end position="12"/>
    </location>
</feature>
<comment type="caution">
    <text evidence="2">The sequence shown here is derived from an EMBL/GenBank/DDBJ whole genome shotgun (WGS) entry which is preliminary data.</text>
</comment>
<evidence type="ECO:0000313" key="2">
    <source>
        <dbReference type="EMBL" id="MCQ8192978.1"/>
    </source>
</evidence>
<gene>
    <name evidence="2" type="ORF">NP777_32910</name>
</gene>
<organism evidence="2 3">
    <name type="scientific">Streptomyces rugosispiralis</name>
    <dbReference type="NCBI Taxonomy" id="2967341"/>
    <lineage>
        <taxon>Bacteria</taxon>
        <taxon>Bacillati</taxon>
        <taxon>Actinomycetota</taxon>
        <taxon>Actinomycetes</taxon>
        <taxon>Kitasatosporales</taxon>
        <taxon>Streptomycetaceae</taxon>
        <taxon>Streptomyces</taxon>
    </lineage>
</organism>
<dbReference type="EMBL" id="JANIAA010000030">
    <property type="protein sequence ID" value="MCQ8192978.1"/>
    <property type="molecule type" value="Genomic_DNA"/>
</dbReference>
<feature type="compositionally biased region" description="Polar residues" evidence="1">
    <location>
        <begin position="400"/>
        <end position="410"/>
    </location>
</feature>
<dbReference type="RefSeq" id="WP_256653827.1">
    <property type="nucleotide sequence ID" value="NZ_JANIAA010000030.1"/>
</dbReference>
<feature type="region of interest" description="Disordered" evidence="1">
    <location>
        <begin position="1"/>
        <end position="35"/>
    </location>
</feature>
<name>A0ABT1V6H6_9ACTN</name>
<evidence type="ECO:0000256" key="1">
    <source>
        <dbReference type="SAM" id="MobiDB-lite"/>
    </source>
</evidence>
<sequence length="1241" mass="133594">MVNASEAHRGPEPPRAPQAHGAPGADGGSEVLGVPDPRRALADELLAALDPLPFPRRMRELAGRARAASAEGRLGALIEELERRGTYERRLAAVAAAAGGRTGHLAARLADPDPVVRHRALDTARRGGPGAVPDDALEAAFEDAPATVRRELARTVVAGRRTALADRLIEPFRERWGDGEAARLLPGCGPETVGRLLPELFHAVRGWRPLVSRHPRTVLDEVARQLTALPAPLRADWWTRYAPCIALAAPVEPERVLDLLEDYGQGPLPTPVRARLSALVAAEPSRTLRLLLAPEHGGTRRRLDRAVLRRFVRADPPELAELGRALRHDADPDALARLLATLPPARRSAFYDQATFDQATFDRAAGRAAHGQAAYRQATDRAADEGATDGRVTDDRATDGQATNAQATHDQSAHDQSAHDQATHRRDVSHAVIEPAVLEVLPRPRRQAEARRMAAQARERGAPWTTVLESVAQLPVEEAREELEAAVRRSSAEDRALAHPLLIRCVARSADPDALTELLRLLERLRNEQDPVRSAALGALARTHPALFTDDAAEHLDRIAADAISARDSSSATRQALRHLAVALLREHAVTGRRQLLGWALRTLTRLAGSVGAADLGRLDHQLRRGQEQAVFEALRPWLEAGAERVDHELTFALARSLGRRAHALPELQELLWQAISFGSDATARTAIGLWLEPPAERDARVAELLAHEPSAAVLPPVLAVLTRRRTDLLDLVLGDTPPYGRFLTPGTHWTPPTGRDTGRWLPRQQAAAARVLDRAAADTSLRPGQRAAAVADAAPIPGHGAATVRTWTDTDDVVLAETALAALARTDRPGEALPALLAHAGDDRARVAMYAATRASRYAEPSRLGRLVRGVLAPDGVATAVPPVPAKVTSRKEAIRLAATLLPVADAAALLADAFELPGQHPDVQAACVAFAAGLLDTKRAWELLTAAASGRRELRHAVLRTRPLDLPEAHRGRYAQLIRAVCDTDDPEVAAAGYGALARWSPWAPDAAAVLVAAVTDLGNRASWRPAADALLDLMAAAPDGSPGDNPLAWALAALATADARPGGPDAEPDRDRPAHRRIRHLADRLATRARMRPRVTRRTARAAGELLAGYETFVQEAAHVLVNALDLDSRPGPLTAALARLARLHTTRPALAVRTADTLRRRLNTATRPGSDAALLRAARELDEDGGHASGLFAATLTEVAGARTEWAEPWRERLRTLRGHPHADVRDAALRLTTTVE</sequence>
<feature type="compositionally biased region" description="Basic and acidic residues" evidence="1">
    <location>
        <begin position="411"/>
        <end position="429"/>
    </location>
</feature>
<keyword evidence="3" id="KW-1185">Reference proteome</keyword>
<dbReference type="Proteomes" id="UP001204746">
    <property type="component" value="Unassembled WGS sequence"/>
</dbReference>
<evidence type="ECO:0008006" key="4">
    <source>
        <dbReference type="Google" id="ProtNLM"/>
    </source>
</evidence>
<feature type="region of interest" description="Disordered" evidence="1">
    <location>
        <begin position="372"/>
        <end position="431"/>
    </location>
</feature>
<evidence type="ECO:0000313" key="3">
    <source>
        <dbReference type="Proteomes" id="UP001204746"/>
    </source>
</evidence>